<evidence type="ECO:0000313" key="3">
    <source>
        <dbReference type="Proteomes" id="UP000698963"/>
    </source>
</evidence>
<dbReference type="RefSeq" id="WP_304122561.1">
    <property type="nucleotide sequence ID" value="NZ_DYZA01000154.1"/>
</dbReference>
<dbReference type="GO" id="GO:0005198">
    <property type="term" value="F:structural molecule activity"/>
    <property type="evidence" value="ECO:0007669"/>
    <property type="project" value="InterPro"/>
</dbReference>
<proteinExistence type="predicted"/>
<dbReference type="InterPro" id="IPR006429">
    <property type="entry name" value="Phage_lambda_portal"/>
</dbReference>
<dbReference type="AlphaFoldDB" id="A0A921AX80"/>
<protein>
    <submittedName>
        <fullName evidence="2">Phage portal protein</fullName>
    </submittedName>
</protein>
<evidence type="ECO:0000256" key="1">
    <source>
        <dbReference type="SAM" id="MobiDB-lite"/>
    </source>
</evidence>
<comment type="caution">
    <text evidence="2">The sequence shown here is derived from an EMBL/GenBank/DDBJ whole genome shotgun (WGS) entry which is preliminary data.</text>
</comment>
<reference evidence="2" key="2">
    <citation type="submission" date="2021-09" db="EMBL/GenBank/DDBJ databases">
        <authorList>
            <person name="Gilroy R."/>
        </authorList>
    </citation>
    <scope>NUCLEOTIDE SEQUENCE</scope>
    <source>
        <strain evidence="2">ChiGjej2B2-19336</strain>
    </source>
</reference>
<feature type="region of interest" description="Disordered" evidence="1">
    <location>
        <begin position="474"/>
        <end position="498"/>
    </location>
</feature>
<name>A0A921AX80_9BACT</name>
<reference evidence="2" key="1">
    <citation type="journal article" date="2021" name="PeerJ">
        <title>Extensive microbial diversity within the chicken gut microbiome revealed by metagenomics and culture.</title>
        <authorList>
            <person name="Gilroy R."/>
            <person name="Ravi A."/>
            <person name="Getino M."/>
            <person name="Pursley I."/>
            <person name="Horton D.L."/>
            <person name="Alikhan N.F."/>
            <person name="Baker D."/>
            <person name="Gharbi K."/>
            <person name="Hall N."/>
            <person name="Watson M."/>
            <person name="Adriaenssens E.M."/>
            <person name="Foster-Nyarko E."/>
            <person name="Jarju S."/>
            <person name="Secka A."/>
            <person name="Antonio M."/>
            <person name="Oren A."/>
            <person name="Chaudhuri R.R."/>
            <person name="La Ragione R."/>
            <person name="Hildebrand F."/>
            <person name="Pallen M.J."/>
        </authorList>
    </citation>
    <scope>NUCLEOTIDE SEQUENCE</scope>
    <source>
        <strain evidence="2">ChiGjej2B2-19336</strain>
    </source>
</reference>
<dbReference type="GO" id="GO:0019068">
    <property type="term" value="P:virion assembly"/>
    <property type="evidence" value="ECO:0007669"/>
    <property type="project" value="InterPro"/>
</dbReference>
<dbReference type="Proteomes" id="UP000698963">
    <property type="component" value="Unassembled WGS sequence"/>
</dbReference>
<gene>
    <name evidence="2" type="ORF">K8W16_07665</name>
</gene>
<dbReference type="EMBL" id="DYZA01000154">
    <property type="protein sequence ID" value="HJD97507.1"/>
    <property type="molecule type" value="Genomic_DNA"/>
</dbReference>
<dbReference type="Pfam" id="PF05136">
    <property type="entry name" value="Phage_portal_2"/>
    <property type="match status" value="1"/>
</dbReference>
<organism evidence="2 3">
    <name type="scientific">Mailhella massiliensis</name>
    <dbReference type="NCBI Taxonomy" id="1903261"/>
    <lineage>
        <taxon>Bacteria</taxon>
        <taxon>Pseudomonadati</taxon>
        <taxon>Thermodesulfobacteriota</taxon>
        <taxon>Desulfovibrionia</taxon>
        <taxon>Desulfovibrionales</taxon>
        <taxon>Desulfovibrionaceae</taxon>
        <taxon>Mailhella</taxon>
    </lineage>
</organism>
<evidence type="ECO:0000313" key="2">
    <source>
        <dbReference type="EMBL" id="HJD97507.1"/>
    </source>
</evidence>
<sequence>MGVLESIRSWRVRRARALLRSWGYDGASLSEANEWHTVNEQINWLIGRASPRLRARVRDLVRNFPLFARGVNVYTAYMVGRGARFQSLAVHPDGSPAYEARRRIEDRFRAWMEQDADISGGLHFYELQQLLCRQIMECGEGFFTFCRRSHYHVSPLALMPIEADRLTELGGGRDTERVGHFAGVEYDRLTGEKLAYHIMNDGYSADVTRVPADEMLHIYQHLRPGQLRGVTPFAPAILTARAMSQFVESELDAARKAAKYLAIVTTDQPDVYQAARGIAGAKKTTQGTPIESLENSIIEYLRPGEDIRFAEGASRPGDAFDRFNRFAARMVAVSIDVPYEVLSGDYTGINYSTSKASRGDAVMLLKPHHFMLQNRFSMPVFRHWLDMEALTQDYLPGYWLGREGYQRCMWIPAGMPSVDPQRDGRADIEAIAAGLKSPQEAILGRGGDPEEVLDQLAEWQRMADARGVTFGQVSESLSSNPAALEDQPVTMNGGDNAE</sequence>
<dbReference type="NCBIfam" id="TIGR01539">
    <property type="entry name" value="portal_lambda"/>
    <property type="match status" value="1"/>
</dbReference>
<accession>A0A921AX80</accession>